<accession>A0A1M6SEH4</accession>
<evidence type="ECO:0008006" key="3">
    <source>
        <dbReference type="Google" id="ProtNLM"/>
    </source>
</evidence>
<dbReference type="EMBL" id="FRAQ01000001">
    <property type="protein sequence ID" value="SHK43162.1"/>
    <property type="molecule type" value="Genomic_DNA"/>
</dbReference>
<dbReference type="Proteomes" id="UP000184497">
    <property type="component" value="Unassembled WGS sequence"/>
</dbReference>
<evidence type="ECO:0000313" key="1">
    <source>
        <dbReference type="EMBL" id="SHK43162.1"/>
    </source>
</evidence>
<reference evidence="2" key="1">
    <citation type="submission" date="2016-11" db="EMBL/GenBank/DDBJ databases">
        <authorList>
            <person name="Varghese N."/>
            <person name="Submissions S."/>
        </authorList>
    </citation>
    <scope>NUCLEOTIDE SEQUENCE [LARGE SCALE GENOMIC DNA]</scope>
    <source>
        <strain evidence="2">CGMCC 1.10835</strain>
    </source>
</reference>
<keyword evidence="2" id="KW-1185">Reference proteome</keyword>
<proteinExistence type="predicted"/>
<name>A0A1M6SEH4_9GAMM</name>
<organism evidence="1 2">
    <name type="scientific">Marinobacter antarcticus</name>
    <dbReference type="NCBI Taxonomy" id="564117"/>
    <lineage>
        <taxon>Bacteria</taxon>
        <taxon>Pseudomonadati</taxon>
        <taxon>Pseudomonadota</taxon>
        <taxon>Gammaproteobacteria</taxon>
        <taxon>Pseudomonadales</taxon>
        <taxon>Marinobacteraceae</taxon>
        <taxon>Marinobacter</taxon>
    </lineage>
</organism>
<dbReference type="Pfam" id="PF04315">
    <property type="entry name" value="EpmC"/>
    <property type="match status" value="1"/>
</dbReference>
<gene>
    <name evidence="1" type="ORF">SAMN05216369_2015</name>
</gene>
<dbReference type="STRING" id="564117.SAMN05216369_2015"/>
<dbReference type="AlphaFoldDB" id="A0A1M6SEH4"/>
<protein>
    <recommendedName>
        <fullName evidence="3">Elongation factor P hydroxylase</fullName>
    </recommendedName>
</protein>
<dbReference type="InterPro" id="IPR007411">
    <property type="entry name" value="EpmC"/>
</dbReference>
<sequence>MRSFPVYVMLKRTGGDVGRAACPVMFREPVDTVAQRKFPLALGALKSHNSFPMNHSTNDLIMLFNDLFREAFRTTLVRGSEEPEYLPAGSTRELAQIVFAHGYYASALHEISHWCVAGEHRRTLHDYGYWYCPDGRTPAQQRAFEQVEVKPQAIEWLFSVAAGSRFHVSVDNLSGEGASDDGSFRCRMLDQAEDYLARGLPQRAQSFFDTLKSFYGTGDTFRAAWQDDVGRVVPLYSAKEHYEAN</sequence>
<evidence type="ECO:0000313" key="2">
    <source>
        <dbReference type="Proteomes" id="UP000184497"/>
    </source>
</evidence>